<accession>A0A1S5YCZ6</accession>
<proteinExistence type="predicted"/>
<name>A0A1S5YCZ6_9VIRU</name>
<organism evidence="2 3">
    <name type="scientific">Leptopilina boulardi filamentous virus</name>
    <dbReference type="NCBI Taxonomy" id="552509"/>
    <lineage>
        <taxon>Viruses</taxon>
        <taxon>Viruses incertae sedis</taxon>
        <taxon>Naldaviricetes</taxon>
        <taxon>Lefavirales</taxon>
        <taxon>Filamentoviridae</taxon>
        <taxon>Alphafilamentovirus</taxon>
        <taxon>Alphafilamentovirus leboulardi</taxon>
    </lineage>
</organism>
<feature type="compositionally biased region" description="Acidic residues" evidence="1">
    <location>
        <begin position="57"/>
        <end position="68"/>
    </location>
</feature>
<dbReference type="RefSeq" id="YP_009345625.1">
    <property type="nucleotide sequence ID" value="NC_033778.1"/>
</dbReference>
<dbReference type="GeneID" id="31050498"/>
<keyword evidence="3" id="KW-1185">Reference proteome</keyword>
<sequence>MSLIVKRKNKKNSIINNQMLALEYAEKDKKLLNNDVYFTHFHNIFLNQDKISNELLSDDDDDDEEELEQQQHQQEEESINDDDDIDDKCCKIYEKEDFITSSGSSSISKECDFEKKKKFFIFINEKIHLYLLNSIKELKINVLNNNHFLFQQCPILHCLFFDTDIIKQQKKKNNTGLLLIYSGKKKAHINVLFSINFDDVKEQCKINQFETIGILQYYHKFIIVLCIYAYVLYCEKNEILAVVECTDRILTDYINNELNLQNPALFYIITNNVFFK</sequence>
<gene>
    <name evidence="2" type="ORF">LbFV_ORF21</name>
</gene>
<evidence type="ECO:0000256" key="1">
    <source>
        <dbReference type="SAM" id="MobiDB-lite"/>
    </source>
</evidence>
<evidence type="ECO:0000313" key="3">
    <source>
        <dbReference type="Proteomes" id="UP000203066"/>
    </source>
</evidence>
<protein>
    <submittedName>
        <fullName evidence="2">Uncharacterized protein</fullName>
    </submittedName>
</protein>
<reference evidence="2 3" key="1">
    <citation type="journal article" date="2016" name="Genome Biol. Evol.">
        <title>Genome Sequencing of the Behavior Manipulating Virus LbFV Reveals a Possible New Virus Family.</title>
        <authorList>
            <person name="Lepetit D."/>
            <person name="Gillet B."/>
            <person name="Hughes S."/>
            <person name="Kraaijeveld K."/>
            <person name="Varaldi J."/>
        </authorList>
    </citation>
    <scope>NUCLEOTIDE SEQUENCE [LARGE SCALE GENOMIC DNA]</scope>
    <source>
        <strain evidence="2">Valence Gotheron</strain>
    </source>
</reference>
<dbReference type="KEGG" id="vg:31050498"/>
<evidence type="ECO:0000313" key="2">
    <source>
        <dbReference type="EMBL" id="AQQ79941.1"/>
    </source>
</evidence>
<dbReference type="EMBL" id="KY009685">
    <property type="protein sequence ID" value="AQQ79941.1"/>
    <property type="molecule type" value="Genomic_DNA"/>
</dbReference>
<feature type="region of interest" description="Disordered" evidence="1">
    <location>
        <begin position="57"/>
        <end position="85"/>
    </location>
</feature>
<dbReference type="Proteomes" id="UP000203066">
    <property type="component" value="Segment"/>
</dbReference>
<feature type="compositionally biased region" description="Acidic residues" evidence="1">
    <location>
        <begin position="76"/>
        <end position="85"/>
    </location>
</feature>